<sequence>MENVSILTKENLPFVPLRGIGGILLKHIETPIGTMVACATGKGICMLEFSDSKVLEAELKEISKLEKAPIIQGESPYFALLEQELSEYFAGKRQVFSVPLSPFGTDFQQRVWQVLRTIPYGQTWSYKQQAIALGSPQSVRAVANANGQNHISILIPCHRVIGSNGTLTGYGGGLWRKKFLLELEGVKSEE</sequence>
<evidence type="ECO:0000256" key="4">
    <source>
        <dbReference type="ARBA" id="ARBA00022603"/>
    </source>
</evidence>
<dbReference type="PANTHER" id="PTHR10815">
    <property type="entry name" value="METHYLATED-DNA--PROTEIN-CYSTEINE METHYLTRANSFERASE"/>
    <property type="match status" value="1"/>
</dbReference>
<dbReference type="GO" id="GO:0006307">
    <property type="term" value="P:DNA alkylation repair"/>
    <property type="evidence" value="ECO:0007669"/>
    <property type="project" value="UniProtKB-UniRule"/>
</dbReference>
<organism evidence="12 13">
    <name type="scientific">Capnocytophaga granulosa</name>
    <dbReference type="NCBI Taxonomy" id="45242"/>
    <lineage>
        <taxon>Bacteria</taxon>
        <taxon>Pseudomonadati</taxon>
        <taxon>Bacteroidota</taxon>
        <taxon>Flavobacteriia</taxon>
        <taxon>Flavobacteriales</taxon>
        <taxon>Flavobacteriaceae</taxon>
        <taxon>Capnocytophaga</taxon>
    </lineage>
</organism>
<dbReference type="GO" id="GO:0005737">
    <property type="term" value="C:cytoplasm"/>
    <property type="evidence" value="ECO:0007669"/>
    <property type="project" value="UniProtKB-SubCell"/>
</dbReference>
<evidence type="ECO:0000256" key="1">
    <source>
        <dbReference type="ARBA" id="ARBA00001286"/>
    </source>
</evidence>
<reference evidence="12 13" key="1">
    <citation type="submission" date="2016-10" db="EMBL/GenBank/DDBJ databases">
        <authorList>
            <person name="Varghese N."/>
            <person name="Submissions S."/>
        </authorList>
    </citation>
    <scope>NUCLEOTIDE SEQUENCE [LARGE SCALE GENOMIC DNA]</scope>
    <source>
        <strain evidence="12 13">DSM 11449</strain>
    </source>
</reference>
<keyword evidence="3 9" id="KW-0963">Cytoplasm</keyword>
<dbReference type="EC" id="2.1.1.63" evidence="9"/>
<dbReference type="PROSITE" id="PS00374">
    <property type="entry name" value="MGMT"/>
    <property type="match status" value="1"/>
</dbReference>
<dbReference type="Pfam" id="PF01035">
    <property type="entry name" value="DNA_binding_1"/>
    <property type="match status" value="1"/>
</dbReference>
<dbReference type="InterPro" id="IPR036631">
    <property type="entry name" value="MGMT_N_sf"/>
</dbReference>
<evidence type="ECO:0000256" key="2">
    <source>
        <dbReference type="ARBA" id="ARBA00008711"/>
    </source>
</evidence>
<dbReference type="GeneID" id="85016918"/>
<evidence type="ECO:0000259" key="10">
    <source>
        <dbReference type="Pfam" id="PF01035"/>
    </source>
</evidence>
<comment type="catalytic activity">
    <reaction evidence="8 9">
        <text>a 6-O-methyl-2'-deoxyguanosine in DNA + L-cysteinyl-[protein] = S-methyl-L-cysteinyl-[protein] + a 2'-deoxyguanosine in DNA</text>
        <dbReference type="Rhea" id="RHEA:24000"/>
        <dbReference type="Rhea" id="RHEA-COMP:10131"/>
        <dbReference type="Rhea" id="RHEA-COMP:10132"/>
        <dbReference type="Rhea" id="RHEA-COMP:11367"/>
        <dbReference type="Rhea" id="RHEA-COMP:11368"/>
        <dbReference type="ChEBI" id="CHEBI:29950"/>
        <dbReference type="ChEBI" id="CHEBI:82612"/>
        <dbReference type="ChEBI" id="CHEBI:85445"/>
        <dbReference type="ChEBI" id="CHEBI:85448"/>
        <dbReference type="EC" id="2.1.1.63"/>
    </reaction>
</comment>
<comment type="catalytic activity">
    <reaction evidence="1 9">
        <text>a 4-O-methyl-thymidine in DNA + L-cysteinyl-[protein] = a thymidine in DNA + S-methyl-L-cysteinyl-[protein]</text>
        <dbReference type="Rhea" id="RHEA:53428"/>
        <dbReference type="Rhea" id="RHEA-COMP:10131"/>
        <dbReference type="Rhea" id="RHEA-COMP:10132"/>
        <dbReference type="Rhea" id="RHEA-COMP:13555"/>
        <dbReference type="Rhea" id="RHEA-COMP:13556"/>
        <dbReference type="ChEBI" id="CHEBI:29950"/>
        <dbReference type="ChEBI" id="CHEBI:82612"/>
        <dbReference type="ChEBI" id="CHEBI:137386"/>
        <dbReference type="ChEBI" id="CHEBI:137387"/>
        <dbReference type="EC" id="2.1.1.63"/>
    </reaction>
</comment>
<dbReference type="Proteomes" id="UP000182771">
    <property type="component" value="Unassembled WGS sequence"/>
</dbReference>
<dbReference type="FunFam" id="1.10.10.10:FF:000214">
    <property type="entry name" value="Methylated-DNA--protein-cysteine methyltransferase"/>
    <property type="match status" value="1"/>
</dbReference>
<proteinExistence type="inferred from homology"/>
<dbReference type="OrthoDB" id="9802228at2"/>
<dbReference type="AlphaFoldDB" id="A0A1H2VDM3"/>
<dbReference type="CDD" id="cd06445">
    <property type="entry name" value="ATase"/>
    <property type="match status" value="1"/>
</dbReference>
<dbReference type="GO" id="GO:0003908">
    <property type="term" value="F:methylated-DNA-[protein]-cysteine S-methyltransferase activity"/>
    <property type="evidence" value="ECO:0007669"/>
    <property type="project" value="UniProtKB-UniRule"/>
</dbReference>
<feature type="active site" description="Nucleophile; methyl group acceptor" evidence="9">
    <location>
        <position position="157"/>
    </location>
</feature>
<dbReference type="SUPFAM" id="SSF53155">
    <property type="entry name" value="Methylated DNA-protein cysteine methyltransferase domain"/>
    <property type="match status" value="1"/>
</dbReference>
<evidence type="ECO:0000256" key="3">
    <source>
        <dbReference type="ARBA" id="ARBA00022490"/>
    </source>
</evidence>
<protein>
    <recommendedName>
        <fullName evidence="9">Methylated-DNA--protein-cysteine methyltransferase</fullName>
        <ecNumber evidence="9">2.1.1.63</ecNumber>
    </recommendedName>
    <alternativeName>
        <fullName evidence="9">6-O-methylguanine-DNA methyltransferase</fullName>
        <shortName evidence="9">MGMT</shortName>
    </alternativeName>
    <alternativeName>
        <fullName evidence="9">O-6-methylguanine-DNA-alkyltransferase</fullName>
    </alternativeName>
</protein>
<comment type="subcellular location">
    <subcellularLocation>
        <location evidence="9">Cytoplasm</location>
    </subcellularLocation>
</comment>
<accession>A0A1H2VDM3</accession>
<evidence type="ECO:0000313" key="12">
    <source>
        <dbReference type="EMBL" id="SDW66402.1"/>
    </source>
</evidence>
<comment type="caution">
    <text evidence="12">The sequence shown here is derived from an EMBL/GenBank/DDBJ whole genome shotgun (WGS) entry which is preliminary data.</text>
</comment>
<dbReference type="Gene3D" id="3.30.160.70">
    <property type="entry name" value="Methylated DNA-protein cysteine methyltransferase domain"/>
    <property type="match status" value="1"/>
</dbReference>
<dbReference type="InterPro" id="IPR036217">
    <property type="entry name" value="MethylDNA_cys_MeTrfase_DNAb"/>
</dbReference>
<comment type="similarity">
    <text evidence="2 9">Belongs to the MGMT family.</text>
</comment>
<dbReference type="InterPro" id="IPR036388">
    <property type="entry name" value="WH-like_DNA-bd_sf"/>
</dbReference>
<dbReference type="Gene3D" id="1.10.10.10">
    <property type="entry name" value="Winged helix-like DNA-binding domain superfamily/Winged helix DNA-binding domain"/>
    <property type="match status" value="1"/>
</dbReference>
<feature type="domain" description="Methylated-DNA-[protein]-cysteine S-methyltransferase DNA binding" evidence="10">
    <location>
        <begin position="106"/>
        <end position="186"/>
    </location>
</feature>
<comment type="miscellaneous">
    <text evidence="9">This enzyme catalyzes only one turnover and therefore is not strictly catalytic. According to one definition, an enzyme is a biocatalyst that acts repeatedly and over many reaction cycles.</text>
</comment>
<dbReference type="Pfam" id="PF02870">
    <property type="entry name" value="Methyltransf_1N"/>
    <property type="match status" value="1"/>
</dbReference>
<evidence type="ECO:0000256" key="5">
    <source>
        <dbReference type="ARBA" id="ARBA00022679"/>
    </source>
</evidence>
<keyword evidence="13" id="KW-1185">Reference proteome</keyword>
<dbReference type="InterPro" id="IPR023546">
    <property type="entry name" value="MGMT"/>
</dbReference>
<dbReference type="GO" id="GO:0032259">
    <property type="term" value="P:methylation"/>
    <property type="evidence" value="ECO:0007669"/>
    <property type="project" value="UniProtKB-KW"/>
</dbReference>
<feature type="domain" description="Methylguanine DNA methyltransferase ribonuclease-like" evidence="11">
    <location>
        <begin position="28"/>
        <end position="102"/>
    </location>
</feature>
<evidence type="ECO:0000256" key="8">
    <source>
        <dbReference type="ARBA" id="ARBA00049348"/>
    </source>
</evidence>
<evidence type="ECO:0000256" key="7">
    <source>
        <dbReference type="ARBA" id="ARBA00023204"/>
    </source>
</evidence>
<dbReference type="InterPro" id="IPR001497">
    <property type="entry name" value="MethylDNA_cys_MeTrfase_AS"/>
</dbReference>
<dbReference type="EMBL" id="FNND01000003">
    <property type="protein sequence ID" value="SDW66402.1"/>
    <property type="molecule type" value="Genomic_DNA"/>
</dbReference>
<dbReference type="InterPro" id="IPR008332">
    <property type="entry name" value="MethylG_MeTrfase_N"/>
</dbReference>
<evidence type="ECO:0000256" key="6">
    <source>
        <dbReference type="ARBA" id="ARBA00022763"/>
    </source>
</evidence>
<name>A0A1H2VDM3_9FLAO</name>
<keyword evidence="5 9" id="KW-0808">Transferase</keyword>
<dbReference type="NCBIfam" id="TIGR00589">
    <property type="entry name" value="ogt"/>
    <property type="match status" value="1"/>
</dbReference>
<keyword evidence="6 9" id="KW-0227">DNA damage</keyword>
<evidence type="ECO:0000256" key="9">
    <source>
        <dbReference type="HAMAP-Rule" id="MF_00772"/>
    </source>
</evidence>
<evidence type="ECO:0000259" key="11">
    <source>
        <dbReference type="Pfam" id="PF02870"/>
    </source>
</evidence>
<gene>
    <name evidence="12" type="ORF">SAMN05444420_103149</name>
</gene>
<keyword evidence="4 9" id="KW-0489">Methyltransferase</keyword>
<dbReference type="PANTHER" id="PTHR10815:SF5">
    <property type="entry name" value="METHYLATED-DNA--PROTEIN-CYSTEINE METHYLTRANSFERASE"/>
    <property type="match status" value="1"/>
</dbReference>
<keyword evidence="7 9" id="KW-0234">DNA repair</keyword>
<dbReference type="HAMAP" id="MF_00772">
    <property type="entry name" value="OGT"/>
    <property type="match status" value="1"/>
</dbReference>
<evidence type="ECO:0000313" key="13">
    <source>
        <dbReference type="Proteomes" id="UP000182771"/>
    </source>
</evidence>
<dbReference type="RefSeq" id="WP_016420505.1">
    <property type="nucleotide sequence ID" value="NZ_FNND01000003.1"/>
</dbReference>
<dbReference type="InterPro" id="IPR014048">
    <property type="entry name" value="MethylDNA_cys_MeTrfase_DNA-bd"/>
</dbReference>
<comment type="function">
    <text evidence="9">Involved in the cellular defense against the biological effects of O6-methylguanine (O6-MeG) and O4-methylthymine (O4-MeT) in DNA. Repairs the methylated nucleobase in DNA by stoichiometrically transferring the methyl group to a cysteine residue in the enzyme. This is a suicide reaction: the enzyme is irreversibly inactivated.</text>
</comment>
<dbReference type="SUPFAM" id="SSF46767">
    <property type="entry name" value="Methylated DNA-protein cysteine methyltransferase, C-terminal domain"/>
    <property type="match status" value="1"/>
</dbReference>